<dbReference type="AlphaFoldDB" id="A0A0J6D384"/>
<dbReference type="Pfam" id="PF00122">
    <property type="entry name" value="E1-E2_ATPase"/>
    <property type="match status" value="1"/>
</dbReference>
<comment type="caution">
    <text evidence="17">The sequence shown here is derived from an EMBL/GenBank/DDBJ whole genome shotgun (WGS) entry which is preliminary data.</text>
</comment>
<dbReference type="Gene3D" id="2.70.150.10">
    <property type="entry name" value="Calcium-transporting ATPase, cytoplasmic transduction domain A"/>
    <property type="match status" value="1"/>
</dbReference>
<gene>
    <name evidence="17" type="ORF">AB986_05530</name>
</gene>
<dbReference type="InterPro" id="IPR006068">
    <property type="entry name" value="ATPase_P-typ_cation-transptr_C"/>
</dbReference>
<accession>A0A0J6D384</accession>
<protein>
    <submittedName>
        <fullName evidence="17">ATPase</fullName>
    </submittedName>
</protein>
<dbReference type="GO" id="GO:0005524">
    <property type="term" value="F:ATP binding"/>
    <property type="evidence" value="ECO:0007669"/>
    <property type="project" value="UniProtKB-KW"/>
</dbReference>
<evidence type="ECO:0000256" key="15">
    <source>
        <dbReference type="SAM" id="Phobius"/>
    </source>
</evidence>
<dbReference type="InterPro" id="IPR005782">
    <property type="entry name" value="P-type_ATPase_IIA"/>
</dbReference>
<evidence type="ECO:0000256" key="3">
    <source>
        <dbReference type="ARBA" id="ARBA00022448"/>
    </source>
</evidence>
<dbReference type="InterPro" id="IPR023299">
    <property type="entry name" value="ATPase_P-typ_cyto_dom_N"/>
</dbReference>
<dbReference type="InterPro" id="IPR001757">
    <property type="entry name" value="P_typ_ATPase"/>
</dbReference>
<feature type="domain" description="Cation-transporting P-type ATPase N-terminal" evidence="16">
    <location>
        <begin position="2"/>
        <end position="76"/>
    </location>
</feature>
<evidence type="ECO:0000256" key="12">
    <source>
        <dbReference type="ARBA" id="ARBA00023065"/>
    </source>
</evidence>
<feature type="transmembrane region" description="Helical" evidence="15">
    <location>
        <begin position="870"/>
        <end position="888"/>
    </location>
</feature>
<evidence type="ECO:0000259" key="16">
    <source>
        <dbReference type="SMART" id="SM00831"/>
    </source>
</evidence>
<dbReference type="Pfam" id="PF00689">
    <property type="entry name" value="Cation_ATPase_C"/>
    <property type="match status" value="1"/>
</dbReference>
<feature type="transmembrane region" description="Helical" evidence="15">
    <location>
        <begin position="244"/>
        <end position="262"/>
    </location>
</feature>
<keyword evidence="18" id="KW-1185">Reference proteome</keyword>
<dbReference type="Proteomes" id="UP000035996">
    <property type="component" value="Unassembled WGS sequence"/>
</dbReference>
<dbReference type="OrthoDB" id="9813266at2"/>
<dbReference type="InterPro" id="IPR018303">
    <property type="entry name" value="ATPase_P-typ_P_site"/>
</dbReference>
<evidence type="ECO:0000256" key="7">
    <source>
        <dbReference type="ARBA" id="ARBA00022741"/>
    </source>
</evidence>
<feature type="transmembrane region" description="Helical" evidence="15">
    <location>
        <begin position="765"/>
        <end position="786"/>
    </location>
</feature>
<evidence type="ECO:0000256" key="9">
    <source>
        <dbReference type="ARBA" id="ARBA00022842"/>
    </source>
</evidence>
<dbReference type="SFLD" id="SFLDG00002">
    <property type="entry name" value="C1.7:_P-type_atpase_like"/>
    <property type="match status" value="1"/>
</dbReference>
<proteinExistence type="inferred from homology"/>
<evidence type="ECO:0000313" key="17">
    <source>
        <dbReference type="EMBL" id="KMM38734.1"/>
    </source>
</evidence>
<sequence>MNWYNMTTKEVAEELETDRENGIRSDEAVKRRKVFGPNQLDEAERPSMILMFLAQFKDFMVVVLLAATLISGLLGEYLDAIAIILIILVNGVLGFVQERKAEKSLQALKQLSSPKMKVLRNAQWITVPAKEAVIGDVVRIESGDRIGADVRFLTCQDLLIEESALTGESLPVNKHPEPIGDDHLGPGDQHNMGFMGTLVTKGKGTAIVTATGMKTEMGKIAHLIQSADTMETPLQHRLEQLGKILIAAALLLTALVVVLGIIQGRDVYSMFLAGVSLAVAAIPEGLPAIVTIALAIGMQKMSKRKAIVRKLPSVETLGCATVICSDKTGTLTQNKMMVTKLWAGGETWDVTGSGYEPYGDFFKGNTRVYSDEERSLKQLLTFGLLCSNARIVEQKGDYVLDGDPTEGALVAAAMKAGLTDEVREEEFKIIQEFPFDSNRKMMSMIVEDTLGKRYVIAKGAPDIVLKQCESLLWNEKKAPLRKSYERQIQEQLTNFGESALRTIAVAFKPIQNEEKMLHSVQAESRLTFVGLEGMIDPPREEVKQAVADCKTAGIKTIMITGDHVTTATAIALDLGILPEGGRVIEGNKLSSMTVEELESQVEEIYVFARVSPEHKLKIVKALQNRGHIVAMTGDGVNDAPAIKASNIGISMGQSGTDVSKEASSLILSDDNFATIRAAVEEGRNIYENIRKFIRYLLASNVGEILVMLFAILLMLPLPLVPIQILWVNLVTDGLPAMALGLDPAEGNVMRRDPRKPKEGVFARGLGWKIISRGIMIGVCTLAAFMICYGENPDDLVKAQTVAFSTLVLAQLIHVFDCRSERSVFHRNPFENKALVLAVLSSVGLLLAVIYYEPLQPIFHTTYLSMREWMLIIVFSCIPTFLLAGSAVFKRKHRLSRG</sequence>
<dbReference type="FunFam" id="1.20.1110.10:FF:000065">
    <property type="entry name" value="Sarcoplasmic/endoplasmic reticulum calcium ATPase 1"/>
    <property type="match status" value="1"/>
</dbReference>
<dbReference type="GO" id="GO:0016887">
    <property type="term" value="F:ATP hydrolysis activity"/>
    <property type="evidence" value="ECO:0007669"/>
    <property type="project" value="InterPro"/>
</dbReference>
<dbReference type="SMART" id="SM00831">
    <property type="entry name" value="Cation_ATPase_N"/>
    <property type="match status" value="1"/>
</dbReference>
<dbReference type="InterPro" id="IPR050510">
    <property type="entry name" value="Cation_transp_ATPase_P-type"/>
</dbReference>
<dbReference type="Pfam" id="PF13246">
    <property type="entry name" value="Cation_ATPase"/>
    <property type="match status" value="1"/>
</dbReference>
<dbReference type="NCBIfam" id="TIGR01494">
    <property type="entry name" value="ATPase_P-type"/>
    <property type="match status" value="3"/>
</dbReference>
<dbReference type="PATRIC" id="fig|157733.3.peg.3344"/>
<evidence type="ECO:0000256" key="2">
    <source>
        <dbReference type="ARBA" id="ARBA00005675"/>
    </source>
</evidence>
<dbReference type="InterPro" id="IPR023214">
    <property type="entry name" value="HAD_sf"/>
</dbReference>
<dbReference type="PANTHER" id="PTHR43294:SF21">
    <property type="entry name" value="CATION TRANSPORTING ATPASE"/>
    <property type="match status" value="1"/>
</dbReference>
<dbReference type="GO" id="GO:0005388">
    <property type="term" value="F:P-type calcium transporter activity"/>
    <property type="evidence" value="ECO:0007669"/>
    <property type="project" value="UniProtKB-EC"/>
</dbReference>
<feature type="transmembrane region" description="Helical" evidence="15">
    <location>
        <begin position="829"/>
        <end position="850"/>
    </location>
</feature>
<dbReference type="InterPro" id="IPR044492">
    <property type="entry name" value="P_typ_ATPase_HD_dom"/>
</dbReference>
<feature type="transmembrane region" description="Helical" evidence="15">
    <location>
        <begin position="268"/>
        <end position="296"/>
    </location>
</feature>
<evidence type="ECO:0000256" key="6">
    <source>
        <dbReference type="ARBA" id="ARBA00022692"/>
    </source>
</evidence>
<evidence type="ECO:0000256" key="11">
    <source>
        <dbReference type="ARBA" id="ARBA00022989"/>
    </source>
</evidence>
<feature type="transmembrane region" description="Helical" evidence="15">
    <location>
        <begin position="77"/>
        <end position="96"/>
    </location>
</feature>
<dbReference type="Pfam" id="PF00690">
    <property type="entry name" value="Cation_ATPase_N"/>
    <property type="match status" value="1"/>
</dbReference>
<feature type="transmembrane region" description="Helical" evidence="15">
    <location>
        <begin position="49"/>
        <end position="71"/>
    </location>
</feature>
<feature type="transmembrane region" description="Helical" evidence="15">
    <location>
        <begin position="723"/>
        <end position="744"/>
    </location>
</feature>
<dbReference type="NCBIfam" id="TIGR01116">
    <property type="entry name" value="ATPase-IIA1_Ca"/>
    <property type="match status" value="1"/>
</dbReference>
<evidence type="ECO:0000256" key="8">
    <source>
        <dbReference type="ARBA" id="ARBA00022840"/>
    </source>
</evidence>
<dbReference type="PANTHER" id="PTHR43294">
    <property type="entry name" value="SODIUM/POTASSIUM-TRANSPORTING ATPASE SUBUNIT ALPHA"/>
    <property type="match status" value="1"/>
</dbReference>
<dbReference type="SUPFAM" id="SSF81660">
    <property type="entry name" value="Metal cation-transporting ATPase, ATP-binding domain N"/>
    <property type="match status" value="1"/>
</dbReference>
<keyword evidence="4" id="KW-1003">Cell membrane</keyword>
<dbReference type="SUPFAM" id="SSF56784">
    <property type="entry name" value="HAD-like"/>
    <property type="match status" value="1"/>
</dbReference>
<keyword evidence="3" id="KW-0813">Transport</keyword>
<dbReference type="FunFam" id="2.70.150.10:FF:000160">
    <property type="entry name" value="Sarcoplasmic/endoplasmic reticulum calcium ATPase 1"/>
    <property type="match status" value="1"/>
</dbReference>
<keyword evidence="7" id="KW-0547">Nucleotide-binding</keyword>
<organism evidence="17 18">
    <name type="scientific">Guptibacillus hwajinpoensis</name>
    <dbReference type="NCBI Taxonomy" id="208199"/>
    <lineage>
        <taxon>Bacteria</taxon>
        <taxon>Bacillati</taxon>
        <taxon>Bacillota</taxon>
        <taxon>Bacilli</taxon>
        <taxon>Bacillales</taxon>
        <taxon>Guptibacillaceae</taxon>
        <taxon>Guptibacillus</taxon>
    </lineage>
</organism>
<evidence type="ECO:0000256" key="13">
    <source>
        <dbReference type="ARBA" id="ARBA00023136"/>
    </source>
</evidence>
<feature type="transmembrane region" description="Helical" evidence="15">
    <location>
        <begin position="692"/>
        <end position="717"/>
    </location>
</feature>
<keyword evidence="5" id="KW-0597">Phosphoprotein</keyword>
<dbReference type="SUPFAM" id="SSF81653">
    <property type="entry name" value="Calcium ATPase, transduction domain A"/>
    <property type="match status" value="1"/>
</dbReference>
<dbReference type="InterPro" id="IPR008250">
    <property type="entry name" value="ATPase_P-typ_transduc_dom_A_sf"/>
</dbReference>
<evidence type="ECO:0000256" key="14">
    <source>
        <dbReference type="ARBA" id="ARBA00048694"/>
    </source>
</evidence>
<comment type="catalytic activity">
    <reaction evidence="14">
        <text>Ca(2+)(in) + ATP + H2O = Ca(2+)(out) + ADP + phosphate + H(+)</text>
        <dbReference type="Rhea" id="RHEA:18105"/>
        <dbReference type="ChEBI" id="CHEBI:15377"/>
        <dbReference type="ChEBI" id="CHEBI:15378"/>
        <dbReference type="ChEBI" id="CHEBI:29108"/>
        <dbReference type="ChEBI" id="CHEBI:30616"/>
        <dbReference type="ChEBI" id="CHEBI:43474"/>
        <dbReference type="ChEBI" id="CHEBI:456216"/>
        <dbReference type="EC" id="7.2.2.10"/>
    </reaction>
</comment>
<dbReference type="InterPro" id="IPR023298">
    <property type="entry name" value="ATPase_P-typ_TM_dom_sf"/>
</dbReference>
<dbReference type="Gene3D" id="3.40.1110.10">
    <property type="entry name" value="Calcium-transporting ATPase, cytoplasmic domain N"/>
    <property type="match status" value="1"/>
</dbReference>
<keyword evidence="9" id="KW-0460">Magnesium</keyword>
<keyword evidence="12" id="KW-0406">Ion transport</keyword>
<dbReference type="Gene3D" id="1.20.1110.10">
    <property type="entry name" value="Calcium-transporting ATPase, transmembrane domain"/>
    <property type="match status" value="1"/>
</dbReference>
<dbReference type="InterPro" id="IPR004014">
    <property type="entry name" value="ATPase_P-typ_cation-transptr_N"/>
</dbReference>
<reference evidence="17" key="1">
    <citation type="submission" date="2015-06" db="EMBL/GenBank/DDBJ databases">
        <authorList>
            <person name="Liu B."/>
            <person name="Wang J."/>
            <person name="Zhu Y."/>
            <person name="Liu G."/>
            <person name="Chen Q."/>
            <person name="Zheng C."/>
            <person name="Che J."/>
            <person name="Ge C."/>
            <person name="Shi H."/>
            <person name="Pan Z."/>
            <person name="Liu X."/>
        </authorList>
    </citation>
    <scope>NUCLEOTIDE SEQUENCE [LARGE SCALE GENOMIC DNA]</scope>
    <source>
        <strain evidence="17">DSM 16346</strain>
    </source>
</reference>
<dbReference type="SFLD" id="SFLDF00027">
    <property type="entry name" value="p-type_atpase"/>
    <property type="match status" value="1"/>
</dbReference>
<evidence type="ECO:0000313" key="18">
    <source>
        <dbReference type="Proteomes" id="UP000035996"/>
    </source>
</evidence>
<dbReference type="GO" id="GO:0005886">
    <property type="term" value="C:plasma membrane"/>
    <property type="evidence" value="ECO:0007669"/>
    <property type="project" value="UniProtKB-SubCell"/>
</dbReference>
<keyword evidence="6 15" id="KW-0812">Transmembrane</keyword>
<keyword evidence="13 15" id="KW-0472">Membrane</keyword>
<dbReference type="FunFam" id="3.40.50.1000:FF:000001">
    <property type="entry name" value="Phospholipid-transporting ATPase IC"/>
    <property type="match status" value="1"/>
</dbReference>
<dbReference type="STRING" id="157733.AB986_05530"/>
<dbReference type="FunFam" id="3.40.50.1000:FF:000028">
    <property type="entry name" value="Calcium-transporting P-type ATPase, putative"/>
    <property type="match status" value="1"/>
</dbReference>
<keyword evidence="11 15" id="KW-1133">Transmembrane helix</keyword>
<keyword evidence="10" id="KW-1278">Translocase</keyword>
<dbReference type="SFLD" id="SFLDS00003">
    <property type="entry name" value="Haloacid_Dehalogenase"/>
    <property type="match status" value="1"/>
</dbReference>
<name>A0A0J6D384_9BACL</name>
<evidence type="ECO:0000256" key="10">
    <source>
        <dbReference type="ARBA" id="ARBA00022967"/>
    </source>
</evidence>
<evidence type="ECO:0000256" key="4">
    <source>
        <dbReference type="ARBA" id="ARBA00022475"/>
    </source>
</evidence>
<dbReference type="EMBL" id="LELK01000001">
    <property type="protein sequence ID" value="KMM38734.1"/>
    <property type="molecule type" value="Genomic_DNA"/>
</dbReference>
<dbReference type="InterPro" id="IPR036412">
    <property type="entry name" value="HAD-like_sf"/>
</dbReference>
<dbReference type="Gene3D" id="3.40.50.1000">
    <property type="entry name" value="HAD superfamily/HAD-like"/>
    <property type="match status" value="1"/>
</dbReference>
<feature type="transmembrane region" description="Helical" evidence="15">
    <location>
        <begin position="798"/>
        <end position="817"/>
    </location>
</feature>
<evidence type="ECO:0000256" key="5">
    <source>
        <dbReference type="ARBA" id="ARBA00022553"/>
    </source>
</evidence>
<dbReference type="InterPro" id="IPR059000">
    <property type="entry name" value="ATPase_P-type_domA"/>
</dbReference>
<keyword evidence="8" id="KW-0067">ATP-binding</keyword>
<dbReference type="RefSeq" id="WP_048309853.1">
    <property type="nucleotide sequence ID" value="NZ_CP119526.1"/>
</dbReference>
<comment type="subcellular location">
    <subcellularLocation>
        <location evidence="1">Cell membrane</location>
        <topology evidence="1">Multi-pass membrane protein</topology>
    </subcellularLocation>
</comment>
<dbReference type="PRINTS" id="PR00120">
    <property type="entry name" value="HATPASE"/>
</dbReference>
<dbReference type="PRINTS" id="PR00119">
    <property type="entry name" value="CATATPASE"/>
</dbReference>
<dbReference type="PROSITE" id="PS00154">
    <property type="entry name" value="ATPASE_E1_E2"/>
    <property type="match status" value="1"/>
</dbReference>
<evidence type="ECO:0000256" key="1">
    <source>
        <dbReference type="ARBA" id="ARBA00004651"/>
    </source>
</evidence>
<comment type="similarity">
    <text evidence="2">Belongs to the cation transport ATPase (P-type) (TC 3.A.3) family. Type IIA subfamily.</text>
</comment>
<dbReference type="SUPFAM" id="SSF81665">
    <property type="entry name" value="Calcium ATPase, transmembrane domain M"/>
    <property type="match status" value="1"/>
</dbReference>